<protein>
    <submittedName>
        <fullName evidence="1">YbhB/YbcL family Raf kinase inhibitor-like protein</fullName>
    </submittedName>
</protein>
<dbReference type="EMBL" id="QRBE01000016">
    <property type="protein sequence ID" value="RDS79172.1"/>
    <property type="molecule type" value="Genomic_DNA"/>
</dbReference>
<dbReference type="OrthoDB" id="9797506at2"/>
<dbReference type="AlphaFoldDB" id="A0A370WSR4"/>
<dbReference type="PANTHER" id="PTHR30289:SF1">
    <property type="entry name" value="PEBP (PHOSPHATIDYLETHANOLAMINE-BINDING PROTEIN) FAMILY PROTEIN"/>
    <property type="match status" value="1"/>
</dbReference>
<reference evidence="1 2" key="1">
    <citation type="submission" date="2018-07" db="EMBL/GenBank/DDBJ databases">
        <title>Dyella monticola sp. nov. and Dyella psychrodurans sp. nov. isolated from monsoon evergreen broad-leaved forest soil of Dinghu Mountain, China.</title>
        <authorList>
            <person name="Gao Z."/>
            <person name="Qiu L."/>
        </authorList>
    </citation>
    <scope>NUCLEOTIDE SEQUENCE [LARGE SCALE GENOMIC DNA]</scope>
    <source>
        <strain evidence="1 2">4G-K06</strain>
    </source>
</reference>
<dbReference type="Proteomes" id="UP000254258">
    <property type="component" value="Unassembled WGS sequence"/>
</dbReference>
<dbReference type="PANTHER" id="PTHR30289">
    <property type="entry name" value="UNCHARACTERIZED PROTEIN YBCL-RELATED"/>
    <property type="match status" value="1"/>
</dbReference>
<dbReference type="InterPro" id="IPR008914">
    <property type="entry name" value="PEBP"/>
</dbReference>
<dbReference type="Gene3D" id="3.90.280.10">
    <property type="entry name" value="PEBP-like"/>
    <property type="match status" value="1"/>
</dbReference>
<comment type="caution">
    <text evidence="1">The sequence shown here is derived from an EMBL/GenBank/DDBJ whole genome shotgun (WGS) entry which is preliminary data.</text>
</comment>
<evidence type="ECO:0000313" key="1">
    <source>
        <dbReference type="EMBL" id="RDS79172.1"/>
    </source>
</evidence>
<name>A0A370WSR4_9GAMM</name>
<accession>A0A370WSR4</accession>
<dbReference type="NCBIfam" id="TIGR00481">
    <property type="entry name" value="YbhB/YbcL family Raf kinase inhibitor-like protein"/>
    <property type="match status" value="1"/>
</dbReference>
<dbReference type="Pfam" id="PF01161">
    <property type="entry name" value="PBP"/>
    <property type="match status" value="1"/>
</dbReference>
<keyword evidence="2" id="KW-1185">Reference proteome</keyword>
<proteinExistence type="predicted"/>
<sequence>MTAVQAAQPAASLKVSSASFNDGANIPSKFTCDGADLSPDLHFSSPPTATRSFAIVTDDPDAPAAFAHWLAYGIPASTQRLPEGASTPSQRLVHGNEGTNGFGHIGYGGPCPPAGKPHHYIFRVYALDVIPALPPGASMEQVNAALQGHVLAEGHITGLYARDGD</sequence>
<organism evidence="1 2">
    <name type="scientific">Dyella monticola</name>
    <dbReference type="NCBI Taxonomy" id="1927958"/>
    <lineage>
        <taxon>Bacteria</taxon>
        <taxon>Pseudomonadati</taxon>
        <taxon>Pseudomonadota</taxon>
        <taxon>Gammaproteobacteria</taxon>
        <taxon>Lysobacterales</taxon>
        <taxon>Rhodanobacteraceae</taxon>
        <taxon>Dyella</taxon>
    </lineage>
</organism>
<dbReference type="SUPFAM" id="SSF49777">
    <property type="entry name" value="PEBP-like"/>
    <property type="match status" value="1"/>
</dbReference>
<dbReference type="InterPro" id="IPR036610">
    <property type="entry name" value="PEBP-like_sf"/>
</dbReference>
<dbReference type="InterPro" id="IPR005247">
    <property type="entry name" value="YbhB_YbcL/LppC-like"/>
</dbReference>
<dbReference type="CDD" id="cd00865">
    <property type="entry name" value="PEBP_bact_arch"/>
    <property type="match status" value="1"/>
</dbReference>
<evidence type="ECO:0000313" key="2">
    <source>
        <dbReference type="Proteomes" id="UP000254258"/>
    </source>
</evidence>
<gene>
    <name evidence="1" type="ORF">DWU98_19075</name>
</gene>